<evidence type="ECO:0000313" key="3">
    <source>
        <dbReference type="EMBL" id="KAG5599824.1"/>
    </source>
</evidence>
<dbReference type="Gene3D" id="3.30.40.10">
    <property type="entry name" value="Zinc/RING finger domain, C3HC4 (zinc finger)"/>
    <property type="match status" value="1"/>
</dbReference>
<evidence type="ECO:0000313" key="4">
    <source>
        <dbReference type="Proteomes" id="UP000824120"/>
    </source>
</evidence>
<dbReference type="Proteomes" id="UP000824120">
    <property type="component" value="Chromosome 6"/>
</dbReference>
<feature type="non-terminal residue" evidence="3">
    <location>
        <position position="254"/>
    </location>
</feature>
<name>A0A9J5YJI9_SOLCO</name>
<keyword evidence="1" id="KW-0863">Zinc-finger</keyword>
<dbReference type="AlphaFoldDB" id="A0A9J5YJI9"/>
<feature type="domain" description="RING-type" evidence="2">
    <location>
        <begin position="171"/>
        <end position="209"/>
    </location>
</feature>
<accession>A0A9J5YJI9</accession>
<reference evidence="3 4" key="1">
    <citation type="submission" date="2020-09" db="EMBL/GenBank/DDBJ databases">
        <title>De no assembly of potato wild relative species, Solanum commersonii.</title>
        <authorList>
            <person name="Cho K."/>
        </authorList>
    </citation>
    <scope>NUCLEOTIDE SEQUENCE [LARGE SCALE GENOMIC DNA]</scope>
    <source>
        <strain evidence="3">LZ3.2</strain>
        <tissue evidence="3">Leaf</tissue>
    </source>
</reference>
<gene>
    <name evidence="3" type="ORF">H5410_031194</name>
</gene>
<dbReference type="InterPro" id="IPR001841">
    <property type="entry name" value="Znf_RING"/>
</dbReference>
<keyword evidence="1" id="KW-0862">Zinc</keyword>
<proteinExistence type="predicted"/>
<keyword evidence="4" id="KW-1185">Reference proteome</keyword>
<dbReference type="PANTHER" id="PTHR46519:SF14">
    <property type="entry name" value="RING-TYPE DOMAIN-CONTAINING PROTEIN"/>
    <property type="match status" value="1"/>
</dbReference>
<protein>
    <recommendedName>
        <fullName evidence="2">RING-type domain-containing protein</fullName>
    </recommendedName>
</protein>
<organism evidence="3 4">
    <name type="scientific">Solanum commersonii</name>
    <name type="common">Commerson's wild potato</name>
    <name type="synonym">Commerson's nightshade</name>
    <dbReference type="NCBI Taxonomy" id="4109"/>
    <lineage>
        <taxon>Eukaryota</taxon>
        <taxon>Viridiplantae</taxon>
        <taxon>Streptophyta</taxon>
        <taxon>Embryophyta</taxon>
        <taxon>Tracheophyta</taxon>
        <taxon>Spermatophyta</taxon>
        <taxon>Magnoliopsida</taxon>
        <taxon>eudicotyledons</taxon>
        <taxon>Gunneridae</taxon>
        <taxon>Pentapetalae</taxon>
        <taxon>asterids</taxon>
        <taxon>lamiids</taxon>
        <taxon>Solanales</taxon>
        <taxon>Solanaceae</taxon>
        <taxon>Solanoideae</taxon>
        <taxon>Solaneae</taxon>
        <taxon>Solanum</taxon>
    </lineage>
</organism>
<sequence length="254" mass="29581">MHDDDNVYNIELRELLSRRYVSNLLQSVFRESLDQLIQSYIERQGHTFEWYMDGKLSSPDDMEHELLQEYDNHDGPQINSESNSFAMTSLHVEPSLQFIGTDWEVIYELRNDMVRLQQRMDNIKRMFEKCMEMQYTKDVRKVYGNANINACEDSVLNDETKWDNVRKGNCCLSPNSNIDALLYSCGHMFTCLKCAEKLVQRNGKCPICQEPVIEVCAHAKTSSKIGVVTRKMSKISRGQRQIISDPSYLFMYIA</sequence>
<dbReference type="InterPro" id="IPR013083">
    <property type="entry name" value="Znf_RING/FYVE/PHD"/>
</dbReference>
<keyword evidence="1" id="KW-0479">Metal-binding</keyword>
<dbReference type="OrthoDB" id="6078042at2759"/>
<dbReference type="SUPFAM" id="SSF57850">
    <property type="entry name" value="RING/U-box"/>
    <property type="match status" value="1"/>
</dbReference>
<dbReference type="PANTHER" id="PTHR46519">
    <property type="entry name" value="RING/U-BOX SUPERFAMILY PROTEIN"/>
    <property type="match status" value="1"/>
</dbReference>
<dbReference type="GO" id="GO:0008270">
    <property type="term" value="F:zinc ion binding"/>
    <property type="evidence" value="ECO:0007669"/>
    <property type="project" value="UniProtKB-KW"/>
</dbReference>
<dbReference type="Pfam" id="PF13920">
    <property type="entry name" value="zf-C3HC4_3"/>
    <property type="match status" value="1"/>
</dbReference>
<evidence type="ECO:0000259" key="2">
    <source>
        <dbReference type="PROSITE" id="PS50089"/>
    </source>
</evidence>
<comment type="caution">
    <text evidence="3">The sequence shown here is derived from an EMBL/GenBank/DDBJ whole genome shotgun (WGS) entry which is preliminary data.</text>
</comment>
<dbReference type="PROSITE" id="PS50089">
    <property type="entry name" value="ZF_RING_2"/>
    <property type="match status" value="1"/>
</dbReference>
<evidence type="ECO:0000256" key="1">
    <source>
        <dbReference type="PROSITE-ProRule" id="PRU00175"/>
    </source>
</evidence>
<dbReference type="EMBL" id="JACXVP010000006">
    <property type="protein sequence ID" value="KAG5599824.1"/>
    <property type="molecule type" value="Genomic_DNA"/>
</dbReference>